<dbReference type="Pfam" id="PF05071">
    <property type="entry name" value="NDUFA12"/>
    <property type="match status" value="1"/>
</dbReference>
<gene>
    <name evidence="3" type="ORF">O3M35_006798</name>
</gene>
<reference evidence="3 4" key="1">
    <citation type="submission" date="2022-12" db="EMBL/GenBank/DDBJ databases">
        <title>Chromosome-level genome assembly of true bugs.</title>
        <authorList>
            <person name="Ma L."/>
            <person name="Li H."/>
        </authorList>
    </citation>
    <scope>NUCLEOTIDE SEQUENCE [LARGE SCALE GENOMIC DNA]</scope>
    <source>
        <strain evidence="3">Lab_2022b</strain>
    </source>
</reference>
<comment type="caution">
    <text evidence="3">The sequence shown here is derived from an EMBL/GenBank/DDBJ whole genome shotgun (WGS) entry which is preliminary data.</text>
</comment>
<dbReference type="InterPro" id="IPR052618">
    <property type="entry name" value="ComplexI_NDUFA12"/>
</dbReference>
<sequence>MITRKVIHWLSICFSCLHSLAEYLSFKGVLVGEDYNGNKYYEIPSDRKRPARYFVAADRKEESFEVERLPVEWEAWLRYRRKAPPTNEEIESNLAEMYMRIENAKKIDEKFKTKQIEGRTAYEKNYPKYDDLEVYPGKKPGNRLD</sequence>
<name>A0AAW1DFB9_9HEMI</name>
<evidence type="ECO:0000256" key="1">
    <source>
        <dbReference type="ARBA" id="ARBA00007355"/>
    </source>
</evidence>
<evidence type="ECO:0000313" key="4">
    <source>
        <dbReference type="Proteomes" id="UP001461498"/>
    </source>
</evidence>
<evidence type="ECO:0000256" key="2">
    <source>
        <dbReference type="SAM" id="SignalP"/>
    </source>
</evidence>
<dbReference type="GO" id="GO:0045271">
    <property type="term" value="C:respiratory chain complex I"/>
    <property type="evidence" value="ECO:0007669"/>
    <property type="project" value="InterPro"/>
</dbReference>
<dbReference type="PANTHER" id="PTHR32470">
    <property type="entry name" value="ADH DEHYDROGENASE [UBIQUINONE] 1 ALPHA SUBCOMPLEX ASSEMBLY FACTOR 2"/>
    <property type="match status" value="1"/>
</dbReference>
<comment type="similarity">
    <text evidence="1">Belongs to the complex I NDUFA12 subunit family.</text>
</comment>
<dbReference type="EMBL" id="JAPXFL010000003">
    <property type="protein sequence ID" value="KAK9509491.1"/>
    <property type="molecule type" value="Genomic_DNA"/>
</dbReference>
<dbReference type="PANTHER" id="PTHR32470:SF2">
    <property type="entry name" value="NADH DEHYDROGENASE [UBIQUINONE] 1 ALPHA SUBCOMPLEX ASSEMBLY FACTOR 2"/>
    <property type="match status" value="1"/>
</dbReference>
<dbReference type="GO" id="GO:0032981">
    <property type="term" value="P:mitochondrial respiratory chain complex I assembly"/>
    <property type="evidence" value="ECO:0007669"/>
    <property type="project" value="TreeGrafter"/>
</dbReference>
<accession>A0AAW1DFB9</accession>
<evidence type="ECO:0000313" key="3">
    <source>
        <dbReference type="EMBL" id="KAK9509491.1"/>
    </source>
</evidence>
<keyword evidence="2" id="KW-0732">Signal</keyword>
<dbReference type="GO" id="GO:0005739">
    <property type="term" value="C:mitochondrion"/>
    <property type="evidence" value="ECO:0007669"/>
    <property type="project" value="TreeGrafter"/>
</dbReference>
<dbReference type="InterPro" id="IPR007763">
    <property type="entry name" value="NDUFA12"/>
</dbReference>
<dbReference type="AlphaFoldDB" id="A0AAW1DFB9"/>
<organism evidence="3 4">
    <name type="scientific">Rhynocoris fuscipes</name>
    <dbReference type="NCBI Taxonomy" id="488301"/>
    <lineage>
        <taxon>Eukaryota</taxon>
        <taxon>Metazoa</taxon>
        <taxon>Ecdysozoa</taxon>
        <taxon>Arthropoda</taxon>
        <taxon>Hexapoda</taxon>
        <taxon>Insecta</taxon>
        <taxon>Pterygota</taxon>
        <taxon>Neoptera</taxon>
        <taxon>Paraneoptera</taxon>
        <taxon>Hemiptera</taxon>
        <taxon>Heteroptera</taxon>
        <taxon>Panheteroptera</taxon>
        <taxon>Cimicomorpha</taxon>
        <taxon>Reduviidae</taxon>
        <taxon>Harpactorinae</taxon>
        <taxon>Harpactorini</taxon>
        <taxon>Rhynocoris</taxon>
    </lineage>
</organism>
<protein>
    <recommendedName>
        <fullName evidence="5">NADH dehydrogenase [ubiquinone] 1 alpha subcomplex assembly factor 2</fullName>
    </recommendedName>
</protein>
<feature type="signal peptide" evidence="2">
    <location>
        <begin position="1"/>
        <end position="21"/>
    </location>
</feature>
<feature type="chain" id="PRO_5043654242" description="NADH dehydrogenase [ubiquinone] 1 alpha subcomplex assembly factor 2" evidence="2">
    <location>
        <begin position="22"/>
        <end position="145"/>
    </location>
</feature>
<proteinExistence type="inferred from homology"/>
<dbReference type="Proteomes" id="UP001461498">
    <property type="component" value="Unassembled WGS sequence"/>
</dbReference>
<evidence type="ECO:0008006" key="5">
    <source>
        <dbReference type="Google" id="ProtNLM"/>
    </source>
</evidence>
<keyword evidence="4" id="KW-1185">Reference proteome</keyword>